<organism evidence="2 3">
    <name type="scientific">Novosphingobium pentaromativorans</name>
    <dbReference type="NCBI Taxonomy" id="205844"/>
    <lineage>
        <taxon>Bacteria</taxon>
        <taxon>Pseudomonadati</taxon>
        <taxon>Pseudomonadota</taxon>
        <taxon>Alphaproteobacteria</taxon>
        <taxon>Sphingomonadales</taxon>
        <taxon>Sphingomonadaceae</taxon>
        <taxon>Novosphingobium</taxon>
    </lineage>
</organism>
<dbReference type="Proteomes" id="UP000249082">
    <property type="component" value="Unassembled WGS sequence"/>
</dbReference>
<evidence type="ECO:0000256" key="1">
    <source>
        <dbReference type="SAM" id="SignalP"/>
    </source>
</evidence>
<dbReference type="SUPFAM" id="SSF51695">
    <property type="entry name" value="PLC-like phosphodiesterases"/>
    <property type="match status" value="1"/>
</dbReference>
<dbReference type="InterPro" id="IPR017946">
    <property type="entry name" value="PLC-like_Pdiesterase_TIM-brl"/>
</dbReference>
<dbReference type="EMBL" id="QFPX01000003">
    <property type="protein sequence ID" value="PZQ56523.1"/>
    <property type="molecule type" value="Genomic_DNA"/>
</dbReference>
<dbReference type="CDD" id="cd08589">
    <property type="entry name" value="PI-PLCc_SaPLC1_like"/>
    <property type="match status" value="1"/>
</dbReference>
<gene>
    <name evidence="2" type="ORF">DI555_03965</name>
</gene>
<dbReference type="Gene3D" id="3.20.20.190">
    <property type="entry name" value="Phosphatidylinositol (PI) phosphodiesterase"/>
    <property type="match status" value="1"/>
</dbReference>
<dbReference type="AlphaFoldDB" id="A0A2W5QPC5"/>
<dbReference type="GO" id="GO:0006629">
    <property type="term" value="P:lipid metabolic process"/>
    <property type="evidence" value="ECO:0007669"/>
    <property type="project" value="InterPro"/>
</dbReference>
<feature type="signal peptide" evidence="1">
    <location>
        <begin position="1"/>
        <end position="24"/>
    </location>
</feature>
<feature type="chain" id="PRO_5016066518" description="Calcium-dependent phosphoinositide phospholipase C" evidence="1">
    <location>
        <begin position="25"/>
        <end position="348"/>
    </location>
</feature>
<sequence>MSISLALAPLLFAAAALPSSSVPAEAPKMNDIQAVGTHNSYKQAMRDDVHARIRAKSEKLAQALDYAHRPLAEQLDRGARQLEIDVNYDPEGGYYAKGKSDAELLKPGFKVLHMAFSDAASSCERLVTCLAVIRDWSDAHPDHAPIMLMFNAKEDADPEHGKPALRFDEKAFDALDREILSVLPRGKLILPDDVQGSYPTLRDAVLAGNWPSLAAARGKIFFALDEHEAKVALYRGKRKSLEGRVFFVNTDENSPAAAYLTINDPVAEGERIARDVRAGFIVRTRADADTWEAREGSLLRLRAALASGAQYISTDYLWEDPRFPGYRVALPGGAAERCNPVRACLKMP</sequence>
<evidence type="ECO:0000313" key="3">
    <source>
        <dbReference type="Proteomes" id="UP000249082"/>
    </source>
</evidence>
<dbReference type="InterPro" id="IPR032075">
    <property type="entry name" value="PI-PLC-C1"/>
</dbReference>
<proteinExistence type="predicted"/>
<dbReference type="GO" id="GO:0008081">
    <property type="term" value="F:phosphoric diester hydrolase activity"/>
    <property type="evidence" value="ECO:0007669"/>
    <property type="project" value="InterPro"/>
</dbReference>
<dbReference type="Pfam" id="PF16670">
    <property type="entry name" value="PI-PLC-C1"/>
    <property type="match status" value="1"/>
</dbReference>
<protein>
    <recommendedName>
        <fullName evidence="4">Calcium-dependent phosphoinositide phospholipase C</fullName>
    </recommendedName>
</protein>
<reference evidence="2 3" key="1">
    <citation type="submission" date="2017-08" db="EMBL/GenBank/DDBJ databases">
        <title>Infants hospitalized years apart are colonized by the same room-sourced microbial strains.</title>
        <authorList>
            <person name="Brooks B."/>
            <person name="Olm M.R."/>
            <person name="Firek B.A."/>
            <person name="Baker R."/>
            <person name="Thomas B.C."/>
            <person name="Morowitz M.J."/>
            <person name="Banfield J.F."/>
        </authorList>
    </citation>
    <scope>NUCLEOTIDE SEQUENCE [LARGE SCALE GENOMIC DNA]</scope>
    <source>
        <strain evidence="2">S2_005_002_R2_33</strain>
    </source>
</reference>
<keyword evidence="1" id="KW-0732">Signal</keyword>
<name>A0A2W5QPC5_9SPHN</name>
<accession>A0A2W5QPC5</accession>
<comment type="caution">
    <text evidence="2">The sequence shown here is derived from an EMBL/GenBank/DDBJ whole genome shotgun (WGS) entry which is preliminary data.</text>
</comment>
<evidence type="ECO:0000313" key="2">
    <source>
        <dbReference type="EMBL" id="PZQ56523.1"/>
    </source>
</evidence>
<evidence type="ECO:0008006" key="4">
    <source>
        <dbReference type="Google" id="ProtNLM"/>
    </source>
</evidence>